<sequence length="154" mass="17100">MQHEPDYDVLVSPGGFVFCLVPWEGERVVPAPYGLPDSEGQARLDQLCIDIPPGLWDRETAFWSALTGWDLQHQGESEFTRLSEPDGLPLRLLLQRLDDPTPTVTAHPDFAAPQRRSLAPAHAALGAEVGPWTQLWTVMTDPVGRTYCLTGRKI</sequence>
<reference evidence="2" key="1">
    <citation type="submission" date="2021-11" db="EMBL/GenBank/DDBJ databases">
        <title>Streptomyces corallinus and Kineosporia corallina sp. nov., two new coral-derived marine actinobacteria.</title>
        <authorList>
            <person name="Buangrab K."/>
            <person name="Sutthacheep M."/>
            <person name="Yeemin T."/>
            <person name="Harunari E."/>
            <person name="Igarashi Y."/>
            <person name="Sripreechasak P."/>
            <person name="Kanchanasin P."/>
            <person name="Tanasupawat S."/>
            <person name="Phongsopitanun W."/>
        </authorList>
    </citation>
    <scope>NUCLEOTIDE SEQUENCE</scope>
    <source>
        <strain evidence="2">JCM 31032</strain>
    </source>
</reference>
<dbReference type="Pfam" id="PF18029">
    <property type="entry name" value="Glyoxalase_6"/>
    <property type="match status" value="1"/>
</dbReference>
<feature type="domain" description="Glyoxalase-like" evidence="1">
    <location>
        <begin position="57"/>
        <end position="150"/>
    </location>
</feature>
<proteinExistence type="predicted"/>
<accession>A0A9X1NFL8</accession>
<dbReference type="EMBL" id="JAJOMB010000007">
    <property type="protein sequence ID" value="MCD5312183.1"/>
    <property type="molecule type" value="Genomic_DNA"/>
</dbReference>
<dbReference type="AlphaFoldDB" id="A0A9X1NFL8"/>
<dbReference type="Proteomes" id="UP001138997">
    <property type="component" value="Unassembled WGS sequence"/>
</dbReference>
<evidence type="ECO:0000259" key="1">
    <source>
        <dbReference type="Pfam" id="PF18029"/>
    </source>
</evidence>
<gene>
    <name evidence="2" type="ORF">LR394_14835</name>
</gene>
<keyword evidence="3" id="KW-1185">Reference proteome</keyword>
<dbReference type="InterPro" id="IPR029068">
    <property type="entry name" value="Glyas_Bleomycin-R_OHBP_Dase"/>
</dbReference>
<organism evidence="2 3">
    <name type="scientific">Kineosporia babensis</name>
    <dbReference type="NCBI Taxonomy" id="499548"/>
    <lineage>
        <taxon>Bacteria</taxon>
        <taxon>Bacillati</taxon>
        <taxon>Actinomycetota</taxon>
        <taxon>Actinomycetes</taxon>
        <taxon>Kineosporiales</taxon>
        <taxon>Kineosporiaceae</taxon>
        <taxon>Kineosporia</taxon>
    </lineage>
</organism>
<name>A0A9X1NFL8_9ACTN</name>
<comment type="caution">
    <text evidence="2">The sequence shown here is derived from an EMBL/GenBank/DDBJ whole genome shotgun (WGS) entry which is preliminary data.</text>
</comment>
<protein>
    <recommendedName>
        <fullName evidence="1">Glyoxalase-like domain-containing protein</fullName>
    </recommendedName>
</protein>
<evidence type="ECO:0000313" key="2">
    <source>
        <dbReference type="EMBL" id="MCD5312183.1"/>
    </source>
</evidence>
<evidence type="ECO:0000313" key="3">
    <source>
        <dbReference type="Proteomes" id="UP001138997"/>
    </source>
</evidence>
<dbReference type="InterPro" id="IPR041581">
    <property type="entry name" value="Glyoxalase_6"/>
</dbReference>
<dbReference type="Gene3D" id="3.10.180.10">
    <property type="entry name" value="2,3-Dihydroxybiphenyl 1,2-Dioxygenase, domain 1"/>
    <property type="match status" value="1"/>
</dbReference>
<dbReference type="RefSeq" id="WP_231442137.1">
    <property type="nucleotide sequence ID" value="NZ_JAJOMB010000007.1"/>
</dbReference>